<dbReference type="GO" id="GO:0003824">
    <property type="term" value="F:catalytic activity"/>
    <property type="evidence" value="ECO:0007669"/>
    <property type="project" value="InterPro"/>
</dbReference>
<accession>A0AAV0BP33</accession>
<evidence type="ECO:0000259" key="1">
    <source>
        <dbReference type="PROSITE" id="PS51747"/>
    </source>
</evidence>
<dbReference type="PROSITE" id="PS51747">
    <property type="entry name" value="CYT_DCMP_DEAMINASES_2"/>
    <property type="match status" value="1"/>
</dbReference>
<protein>
    <submittedName>
        <fullName evidence="2">CMP/dCMP deaminase family protein</fullName>
    </submittedName>
</protein>
<gene>
    <name evidence="2" type="ORF">PPACK8108_LOCUS24107</name>
</gene>
<dbReference type="Gene3D" id="3.40.140.10">
    <property type="entry name" value="Cytidine Deaminase, domain 2"/>
    <property type="match status" value="1"/>
</dbReference>
<evidence type="ECO:0000313" key="3">
    <source>
        <dbReference type="Proteomes" id="UP001153365"/>
    </source>
</evidence>
<dbReference type="InterPro" id="IPR016193">
    <property type="entry name" value="Cytidine_deaminase-like"/>
</dbReference>
<comment type="caution">
    <text evidence="2">The sequence shown here is derived from an EMBL/GenBank/DDBJ whole genome shotgun (WGS) entry which is preliminary data.</text>
</comment>
<keyword evidence="3" id="KW-1185">Reference proteome</keyword>
<organism evidence="2 3">
    <name type="scientific">Phakopsora pachyrhizi</name>
    <name type="common">Asian soybean rust disease fungus</name>
    <dbReference type="NCBI Taxonomy" id="170000"/>
    <lineage>
        <taxon>Eukaryota</taxon>
        <taxon>Fungi</taxon>
        <taxon>Dikarya</taxon>
        <taxon>Basidiomycota</taxon>
        <taxon>Pucciniomycotina</taxon>
        <taxon>Pucciniomycetes</taxon>
        <taxon>Pucciniales</taxon>
        <taxon>Phakopsoraceae</taxon>
        <taxon>Phakopsora</taxon>
    </lineage>
</organism>
<dbReference type="AlphaFoldDB" id="A0AAV0BP33"/>
<dbReference type="GO" id="GO:0006139">
    <property type="term" value="P:nucleobase-containing compound metabolic process"/>
    <property type="evidence" value="ECO:0007669"/>
    <property type="project" value="UniProtKB-ARBA"/>
</dbReference>
<dbReference type="Pfam" id="PF18785">
    <property type="entry name" value="Inv-AAD"/>
    <property type="match status" value="1"/>
</dbReference>
<evidence type="ECO:0000313" key="2">
    <source>
        <dbReference type="EMBL" id="CAH7689048.1"/>
    </source>
</evidence>
<dbReference type="SUPFAM" id="SSF53927">
    <property type="entry name" value="Cytidine deaminase-like"/>
    <property type="match status" value="1"/>
</dbReference>
<dbReference type="Proteomes" id="UP001153365">
    <property type="component" value="Unassembled WGS sequence"/>
</dbReference>
<name>A0AAV0BP33_PHAPC</name>
<reference evidence="2" key="1">
    <citation type="submission" date="2022-06" db="EMBL/GenBank/DDBJ databases">
        <authorList>
            <consortium name="SYNGENTA / RWTH Aachen University"/>
        </authorList>
    </citation>
    <scope>NUCLEOTIDE SEQUENCE</scope>
</reference>
<proteinExistence type="predicted"/>
<feature type="domain" description="CMP/dCMP-type deaminase" evidence="1">
    <location>
        <begin position="9"/>
        <end position="145"/>
    </location>
</feature>
<dbReference type="EMBL" id="CALTRL010006041">
    <property type="protein sequence ID" value="CAH7689048.1"/>
    <property type="molecule type" value="Genomic_DNA"/>
</dbReference>
<sequence length="176" mass="19799">MVLSTTKEPIHLNCMRKAIRLARLCKPIPTAFCVGCVITISGTDRIISSGYSRELDGNTHAEQCAIKKLLDEGEGEGEEEDKTKTEDYRFKYLDLYSTMEPCSVRLSGQVSCSEILIDFNKFNRSNFKILNIYLGVIEPDDFVRCDGISKLNESGINVTEVYGISEECLKIARGYF</sequence>
<dbReference type="InterPro" id="IPR002125">
    <property type="entry name" value="CMP_dCMP_dom"/>
</dbReference>